<proteinExistence type="predicted"/>
<protein>
    <submittedName>
        <fullName evidence="1">Uncharacterized protein</fullName>
    </submittedName>
</protein>
<evidence type="ECO:0000313" key="2">
    <source>
        <dbReference type="Proteomes" id="UP000290289"/>
    </source>
</evidence>
<name>A0A498HJW8_MALDO</name>
<evidence type="ECO:0000313" key="1">
    <source>
        <dbReference type="EMBL" id="RXH71818.1"/>
    </source>
</evidence>
<dbReference type="Proteomes" id="UP000290289">
    <property type="component" value="Chromosome 16"/>
</dbReference>
<keyword evidence="2" id="KW-1185">Reference proteome</keyword>
<dbReference type="STRING" id="3750.A0A498HJW8"/>
<dbReference type="EMBL" id="RDQH01000342">
    <property type="protein sequence ID" value="RXH71818.1"/>
    <property type="molecule type" value="Genomic_DNA"/>
</dbReference>
<reference evidence="1 2" key="1">
    <citation type="submission" date="2018-10" db="EMBL/GenBank/DDBJ databases">
        <title>A high-quality apple genome assembly.</title>
        <authorList>
            <person name="Hu J."/>
        </authorList>
    </citation>
    <scope>NUCLEOTIDE SEQUENCE [LARGE SCALE GENOMIC DNA]</scope>
    <source>
        <strain evidence="2">cv. HFTH1</strain>
        <tissue evidence="1">Young leaf</tissue>
    </source>
</reference>
<organism evidence="1 2">
    <name type="scientific">Malus domestica</name>
    <name type="common">Apple</name>
    <name type="synonym">Pyrus malus</name>
    <dbReference type="NCBI Taxonomy" id="3750"/>
    <lineage>
        <taxon>Eukaryota</taxon>
        <taxon>Viridiplantae</taxon>
        <taxon>Streptophyta</taxon>
        <taxon>Embryophyta</taxon>
        <taxon>Tracheophyta</taxon>
        <taxon>Spermatophyta</taxon>
        <taxon>Magnoliopsida</taxon>
        <taxon>eudicotyledons</taxon>
        <taxon>Gunneridae</taxon>
        <taxon>Pentapetalae</taxon>
        <taxon>rosids</taxon>
        <taxon>fabids</taxon>
        <taxon>Rosales</taxon>
        <taxon>Rosaceae</taxon>
        <taxon>Amygdaloideae</taxon>
        <taxon>Maleae</taxon>
        <taxon>Malus</taxon>
    </lineage>
</organism>
<dbReference type="AlphaFoldDB" id="A0A498HJW8"/>
<gene>
    <name evidence="1" type="ORF">DVH24_025319</name>
</gene>
<accession>A0A498HJW8</accession>
<sequence>MSELLLEGGGASSAKMVKVRMNTVGVAAEIKCLRRLIGMRCSNVYDLSPKVYSLSCILSSFSVKSIKIHSRIIV</sequence>
<comment type="caution">
    <text evidence="1">The sequence shown here is derived from an EMBL/GenBank/DDBJ whole genome shotgun (WGS) entry which is preliminary data.</text>
</comment>